<evidence type="ECO:0000313" key="3">
    <source>
        <dbReference type="Proteomes" id="UP000245506"/>
    </source>
</evidence>
<organism evidence="2 3">
    <name type="scientific">Leucothrix arctica</name>
    <dbReference type="NCBI Taxonomy" id="1481894"/>
    <lineage>
        <taxon>Bacteria</taxon>
        <taxon>Pseudomonadati</taxon>
        <taxon>Pseudomonadota</taxon>
        <taxon>Gammaproteobacteria</taxon>
        <taxon>Thiotrichales</taxon>
        <taxon>Thiotrichaceae</taxon>
        <taxon>Leucothrix</taxon>
    </lineage>
</organism>
<dbReference type="PANTHER" id="PTHR36444:SF2">
    <property type="entry name" value="TRANSCRIPTIONAL REGULATOR PROTEIN YOBU-RELATED"/>
    <property type="match status" value="1"/>
</dbReference>
<dbReference type="OrthoDB" id="3173400at2"/>
<feature type="domain" description="AraC effector-binding" evidence="1">
    <location>
        <begin position="1"/>
        <end position="149"/>
    </location>
</feature>
<dbReference type="EMBL" id="QGKL01000019">
    <property type="protein sequence ID" value="PWQ97554.1"/>
    <property type="molecule type" value="Genomic_DNA"/>
</dbReference>
<evidence type="ECO:0000313" key="2">
    <source>
        <dbReference type="EMBL" id="PWQ97554.1"/>
    </source>
</evidence>
<reference evidence="2 3" key="1">
    <citation type="submission" date="2018-05" db="EMBL/GenBank/DDBJ databases">
        <title>Leucothrix arctica sp. nov., isolated from Arctic seawater.</title>
        <authorList>
            <person name="Choi A."/>
            <person name="Baek K."/>
        </authorList>
    </citation>
    <scope>NUCLEOTIDE SEQUENCE [LARGE SCALE GENOMIC DNA]</scope>
    <source>
        <strain evidence="2 3">IMCC9719</strain>
    </source>
</reference>
<dbReference type="Gene3D" id="3.20.80.10">
    <property type="entry name" value="Regulatory factor, effector binding domain"/>
    <property type="match status" value="1"/>
</dbReference>
<dbReference type="AlphaFoldDB" id="A0A317CG45"/>
<proteinExistence type="predicted"/>
<dbReference type="SMART" id="SM00871">
    <property type="entry name" value="AraC_E_bind"/>
    <property type="match status" value="1"/>
</dbReference>
<dbReference type="SUPFAM" id="SSF55136">
    <property type="entry name" value="Probable bacterial effector-binding domain"/>
    <property type="match status" value="1"/>
</dbReference>
<evidence type="ECO:0000259" key="1">
    <source>
        <dbReference type="SMART" id="SM00871"/>
    </source>
</evidence>
<gene>
    <name evidence="2" type="ORF">DKT75_06440</name>
</gene>
<name>A0A317CG45_9GAMM</name>
<dbReference type="Proteomes" id="UP000245506">
    <property type="component" value="Unassembled WGS sequence"/>
</dbReference>
<dbReference type="InterPro" id="IPR010499">
    <property type="entry name" value="AraC_E-bd"/>
</dbReference>
<dbReference type="Pfam" id="PF14526">
    <property type="entry name" value="Cass2"/>
    <property type="match status" value="1"/>
</dbReference>
<dbReference type="InterPro" id="IPR053182">
    <property type="entry name" value="YobU-like_regulator"/>
</dbReference>
<dbReference type="RefSeq" id="WP_109822596.1">
    <property type="nucleotide sequence ID" value="NZ_QGKL01000019.1"/>
</dbReference>
<dbReference type="PANTHER" id="PTHR36444">
    <property type="entry name" value="TRANSCRIPTIONAL REGULATOR PROTEIN YOBU-RELATED"/>
    <property type="match status" value="1"/>
</dbReference>
<comment type="caution">
    <text evidence="2">The sequence shown here is derived from an EMBL/GenBank/DDBJ whole genome shotgun (WGS) entry which is preliminary data.</text>
</comment>
<accession>A0A317CG45</accession>
<dbReference type="InterPro" id="IPR029441">
    <property type="entry name" value="Cass2"/>
</dbReference>
<dbReference type="InterPro" id="IPR011256">
    <property type="entry name" value="Reg_factor_effector_dom_sf"/>
</dbReference>
<keyword evidence="3" id="KW-1185">Reference proteome</keyword>
<sequence>MNTQTIPEINAVGFSVRTTNANEQDPSTAKLGKVWEKFFTVALPNLTAQSKVYGVYTNYESDHTGAFDVIACANTLSKDSLADSVEVQIEAGKYLIFSAQGQMPQAVIGLWGEVWAHFTASDCQEERSFTTDFEFYKGADEVEIYIAIK</sequence>
<protein>
    <recommendedName>
        <fullName evidence="1">AraC effector-binding domain-containing protein</fullName>
    </recommendedName>
</protein>